<keyword evidence="1" id="KW-0472">Membrane</keyword>
<evidence type="ECO:0000313" key="2">
    <source>
        <dbReference type="EMBL" id="AWB36111.1"/>
    </source>
</evidence>
<keyword evidence="1" id="KW-1133">Transmembrane helix</keyword>
<name>A0A2S0U3P3_9AGAM</name>
<reference evidence="2" key="1">
    <citation type="journal article" date="2018" name="Int. J. Biol. Macromol.">
        <title>Characterization and comparative mitogenomic analysis of six newly sequenced mitochondrial genomes from ectomycorrhizal fungi (Russula) and phylogenetic analysis of the Agaricomycetes.</title>
        <authorList>
            <person name="Li Q."/>
            <person name="Wang Q."/>
            <person name="Chen C."/>
            <person name="Jin X."/>
            <person name="Chen Z."/>
            <person name="Xiong C."/>
            <person name="Li P."/>
            <person name="Zhao J."/>
            <person name="Huang W."/>
        </authorList>
    </citation>
    <scope>NUCLEOTIDE SEQUENCE</scope>
</reference>
<keyword evidence="2" id="KW-0496">Mitochondrion</keyword>
<dbReference type="GeneID" id="36940640"/>
<keyword evidence="1" id="KW-0812">Transmembrane</keyword>
<organism evidence="2">
    <name type="scientific">Russula abietina</name>
    <dbReference type="NCBI Taxonomy" id="482377"/>
    <lineage>
        <taxon>Eukaryota</taxon>
        <taxon>Fungi</taxon>
        <taxon>Dikarya</taxon>
        <taxon>Basidiomycota</taxon>
        <taxon>Agaricomycotina</taxon>
        <taxon>Agaricomycetes</taxon>
        <taxon>Russulales</taxon>
        <taxon>Russulaceae</taxon>
        <taxon>Russula</taxon>
    </lineage>
</organism>
<protein>
    <submittedName>
        <fullName evidence="2">Uncharacterized protein</fullName>
    </submittedName>
</protein>
<proteinExistence type="predicted"/>
<accession>A0A2S0U3P3</accession>
<dbReference type="RefSeq" id="YP_009487209.1">
    <property type="nucleotide sequence ID" value="NC_037774.1"/>
</dbReference>
<gene>
    <name evidence="2" type="primary">orf202</name>
</gene>
<feature type="transmembrane region" description="Helical" evidence="1">
    <location>
        <begin position="6"/>
        <end position="36"/>
    </location>
</feature>
<sequence length="202" mass="24188">MFLLFFLALIFIYIYFGLFVLIQIIIWLSVFFVSNFLIGVNPEHRELYLIRILSILVICFVFYYNSKQIINTSYLLPLTIKNVSYLSDFKTPIVFDNNRNEDKIYLYRVDNISNFLNKLDLDDNYILTMIFYPDLINYSINIPQLVLSEPILINRNSSAAIIEKYINERINVMIDFYYLDDSILEETPFGPGVIFHYWKFYY</sequence>
<feature type="transmembrane region" description="Helical" evidence="1">
    <location>
        <begin position="48"/>
        <end position="65"/>
    </location>
</feature>
<geneLocation type="mitochondrion" evidence="2"/>
<dbReference type="AlphaFoldDB" id="A0A2S0U3P3"/>
<dbReference type="EMBL" id="MH138073">
    <property type="protein sequence ID" value="AWB36111.1"/>
    <property type="molecule type" value="Genomic_DNA"/>
</dbReference>
<evidence type="ECO:0000256" key="1">
    <source>
        <dbReference type="SAM" id="Phobius"/>
    </source>
</evidence>